<reference evidence="1" key="2">
    <citation type="journal article" date="2015" name="Fish Shellfish Immunol.">
        <title>Early steps in the European eel (Anguilla anguilla)-Vibrio vulnificus interaction in the gills: Role of the RtxA13 toxin.</title>
        <authorList>
            <person name="Callol A."/>
            <person name="Pajuelo D."/>
            <person name="Ebbesson L."/>
            <person name="Teles M."/>
            <person name="MacKenzie S."/>
            <person name="Amaro C."/>
        </authorList>
    </citation>
    <scope>NUCLEOTIDE SEQUENCE</scope>
</reference>
<name>A0A0E9XIQ5_ANGAN</name>
<dbReference type="AlphaFoldDB" id="A0A0E9XIQ5"/>
<evidence type="ECO:0000313" key="1">
    <source>
        <dbReference type="EMBL" id="JAI02550.1"/>
    </source>
</evidence>
<reference evidence="1" key="1">
    <citation type="submission" date="2014-11" db="EMBL/GenBank/DDBJ databases">
        <authorList>
            <person name="Amaro Gonzalez C."/>
        </authorList>
    </citation>
    <scope>NUCLEOTIDE SEQUENCE</scope>
</reference>
<proteinExistence type="predicted"/>
<dbReference type="EMBL" id="GBXM01006028">
    <property type="protein sequence ID" value="JAI02550.1"/>
    <property type="molecule type" value="Transcribed_RNA"/>
</dbReference>
<protein>
    <submittedName>
        <fullName evidence="1">Uncharacterized protein</fullName>
    </submittedName>
</protein>
<accession>A0A0E9XIQ5</accession>
<sequence length="40" mass="4748">MGGWSTLCVDKQMLIKQMCFTLVYLGQNQYLSRKREQMCD</sequence>
<organism evidence="1">
    <name type="scientific">Anguilla anguilla</name>
    <name type="common">European freshwater eel</name>
    <name type="synonym">Muraena anguilla</name>
    <dbReference type="NCBI Taxonomy" id="7936"/>
    <lineage>
        <taxon>Eukaryota</taxon>
        <taxon>Metazoa</taxon>
        <taxon>Chordata</taxon>
        <taxon>Craniata</taxon>
        <taxon>Vertebrata</taxon>
        <taxon>Euteleostomi</taxon>
        <taxon>Actinopterygii</taxon>
        <taxon>Neopterygii</taxon>
        <taxon>Teleostei</taxon>
        <taxon>Anguilliformes</taxon>
        <taxon>Anguillidae</taxon>
        <taxon>Anguilla</taxon>
    </lineage>
</organism>